<dbReference type="FunCoup" id="A0A671VSP9">
    <property type="interactions" value="1678"/>
</dbReference>
<gene>
    <name evidence="12" type="primary">PRPF38A</name>
    <name evidence="12" type="synonym">prpf38a</name>
</gene>
<evidence type="ECO:0000256" key="7">
    <source>
        <dbReference type="ARBA" id="ARBA00023187"/>
    </source>
</evidence>
<reference evidence="12" key="3">
    <citation type="submission" date="2025-09" db="UniProtKB">
        <authorList>
            <consortium name="Ensembl"/>
        </authorList>
    </citation>
    <scope>IDENTIFICATION</scope>
</reference>
<reference evidence="12" key="2">
    <citation type="submission" date="2025-08" db="UniProtKB">
        <authorList>
            <consortium name="Ensembl"/>
        </authorList>
    </citation>
    <scope>IDENTIFICATION</scope>
</reference>
<comment type="subcellular location">
    <subcellularLocation>
        <location evidence="2 9">Nucleus</location>
    </subcellularLocation>
</comment>
<dbReference type="GeneTree" id="ENSGT00730000111085"/>
<dbReference type="PANTHER" id="PTHR23142">
    <property type="entry name" value="PRE-MRNA-SPLICING FACTOR 38A-RELATED"/>
    <property type="match status" value="1"/>
</dbReference>
<dbReference type="Proteomes" id="UP000472265">
    <property type="component" value="Chromosome 11"/>
</dbReference>
<feature type="compositionally biased region" description="Basic residues" evidence="10">
    <location>
        <begin position="323"/>
        <end position="334"/>
    </location>
</feature>
<keyword evidence="6 9" id="KW-0747">Spliceosome</keyword>
<dbReference type="Pfam" id="PF03371">
    <property type="entry name" value="PRP38"/>
    <property type="match status" value="1"/>
</dbReference>
<name>A0A671VSP9_SPAAU</name>
<evidence type="ECO:0000256" key="5">
    <source>
        <dbReference type="ARBA" id="ARBA00022664"/>
    </source>
</evidence>
<keyword evidence="8 9" id="KW-0539">Nucleus</keyword>
<feature type="compositionally biased region" description="Basic residues" evidence="10">
    <location>
        <begin position="250"/>
        <end position="315"/>
    </location>
</feature>
<reference evidence="12" key="1">
    <citation type="submission" date="2021-04" db="EMBL/GenBank/DDBJ databases">
        <authorList>
            <consortium name="Wellcome Sanger Institute Data Sharing"/>
        </authorList>
    </citation>
    <scope>NUCLEOTIDE SEQUENCE [LARGE SCALE GENOMIC DNA]</scope>
</reference>
<evidence type="ECO:0000256" key="4">
    <source>
        <dbReference type="ARBA" id="ARBA00018053"/>
    </source>
</evidence>
<comment type="subunit">
    <text evidence="9">Component of the spliceosome B complex.</text>
</comment>
<dbReference type="OMA" id="HTYWKEQ"/>
<dbReference type="GO" id="GO:0000398">
    <property type="term" value="P:mRNA splicing, via spliceosome"/>
    <property type="evidence" value="ECO:0007669"/>
    <property type="project" value="UniProtKB-UniRule"/>
</dbReference>
<evidence type="ECO:0000256" key="8">
    <source>
        <dbReference type="ARBA" id="ARBA00023242"/>
    </source>
</evidence>
<evidence type="ECO:0000256" key="3">
    <source>
        <dbReference type="ARBA" id="ARBA00006164"/>
    </source>
</evidence>
<proteinExistence type="inferred from homology"/>
<feature type="compositionally biased region" description="Acidic residues" evidence="10">
    <location>
        <begin position="211"/>
        <end position="227"/>
    </location>
</feature>
<evidence type="ECO:0000256" key="2">
    <source>
        <dbReference type="ARBA" id="ARBA00004123"/>
    </source>
</evidence>
<dbReference type="GO" id="GO:0071005">
    <property type="term" value="C:U2-type precatalytic spliceosome"/>
    <property type="evidence" value="ECO:0007669"/>
    <property type="project" value="UniProtKB-UniRule"/>
</dbReference>
<dbReference type="Pfam" id="PF12871">
    <property type="entry name" value="PRP38_assoc"/>
    <property type="match status" value="1"/>
</dbReference>
<keyword evidence="13" id="KW-1185">Reference proteome</keyword>
<accession>A0A671VSP9</accession>
<evidence type="ECO:0000313" key="13">
    <source>
        <dbReference type="Proteomes" id="UP000472265"/>
    </source>
</evidence>
<feature type="region of interest" description="Disordered" evidence="10">
    <location>
        <begin position="211"/>
        <end position="334"/>
    </location>
</feature>
<keyword evidence="7 9" id="KW-0508">mRNA splicing</keyword>
<evidence type="ECO:0000256" key="1">
    <source>
        <dbReference type="ARBA" id="ARBA00002609"/>
    </source>
</evidence>
<dbReference type="Ensembl" id="ENSSAUT00010030862.1">
    <property type="protein sequence ID" value="ENSSAUP00010029264.1"/>
    <property type="gene ID" value="ENSSAUG00010012580.1"/>
</dbReference>
<evidence type="ECO:0000256" key="9">
    <source>
        <dbReference type="RuleBase" id="RU367025"/>
    </source>
</evidence>
<dbReference type="InParanoid" id="A0A671VSP9"/>
<protein>
    <recommendedName>
        <fullName evidence="4 9">Pre-mRNA-splicing factor 38A</fullName>
    </recommendedName>
</protein>
<dbReference type="AlphaFoldDB" id="A0A671VSP9"/>
<evidence type="ECO:0000313" key="12">
    <source>
        <dbReference type="Ensembl" id="ENSSAUP00010029264.1"/>
    </source>
</evidence>
<keyword evidence="5 9" id="KW-0507">mRNA processing</keyword>
<evidence type="ECO:0000259" key="11">
    <source>
        <dbReference type="Pfam" id="PF12871"/>
    </source>
</evidence>
<sequence>MDVHSYLAQWVKQVSCTETLYFHQGFESRTVKDANSIHGTNPQYLVEKITRTRIYESKYWKEECFGLTAELVVDKAMELKYVGGVYGGNIKPTPFLCLTLKMLQIQPEKDIIVEFIKNEDFKYVRLLGAMYMRLTGTAVDCYKYLEPLYNDYRKIKSQNRNGEFELMHVDEFIDELLHSERMCDIILPRLQKRHVLEEAEMLDPRISALEEDLDEVESSEEEDEEEEKPERLQTPEPHRRSYRDNDRPRRSPSPRYRRSRSPRRRSRSPKRRSPSPRRDRHRSKSPRRHRSRSRDRRHRSKSPGHHRSHRHRSHSKSPERSSKKSHKKSRRGNE</sequence>
<organism evidence="12 13">
    <name type="scientific">Sparus aurata</name>
    <name type="common">Gilthead sea bream</name>
    <dbReference type="NCBI Taxonomy" id="8175"/>
    <lineage>
        <taxon>Eukaryota</taxon>
        <taxon>Metazoa</taxon>
        <taxon>Chordata</taxon>
        <taxon>Craniata</taxon>
        <taxon>Vertebrata</taxon>
        <taxon>Euteleostomi</taxon>
        <taxon>Actinopterygii</taxon>
        <taxon>Neopterygii</taxon>
        <taxon>Teleostei</taxon>
        <taxon>Neoteleostei</taxon>
        <taxon>Acanthomorphata</taxon>
        <taxon>Eupercaria</taxon>
        <taxon>Spariformes</taxon>
        <taxon>Sparidae</taxon>
        <taxon>Sparus</taxon>
    </lineage>
</organism>
<dbReference type="InterPro" id="IPR005037">
    <property type="entry name" value="PRP38"/>
</dbReference>
<feature type="compositionally biased region" description="Basic and acidic residues" evidence="10">
    <location>
        <begin position="228"/>
        <end position="249"/>
    </location>
</feature>
<dbReference type="InterPro" id="IPR024767">
    <property type="entry name" value="PRP38_C"/>
</dbReference>
<feature type="domain" description="Pre-mRNA-splicing factor 38 C-terminal" evidence="11">
    <location>
        <begin position="204"/>
        <end position="268"/>
    </location>
</feature>
<comment type="similarity">
    <text evidence="3 9">Belongs to the PRP38 family.</text>
</comment>
<evidence type="ECO:0000256" key="6">
    <source>
        <dbReference type="ARBA" id="ARBA00022728"/>
    </source>
</evidence>
<comment type="function">
    <text evidence="1 9">Involved in pre-mRNA splicing as a component of the spliceosome.</text>
</comment>
<evidence type="ECO:0000256" key="10">
    <source>
        <dbReference type="SAM" id="MobiDB-lite"/>
    </source>
</evidence>